<dbReference type="PANTHER" id="PTHR48207">
    <property type="entry name" value="SUCCINATE--HYDROXYMETHYLGLUTARATE COA-TRANSFERASE"/>
    <property type="match status" value="1"/>
</dbReference>
<gene>
    <name evidence="2" type="ORF">E2553_44150</name>
</gene>
<protein>
    <submittedName>
        <fullName evidence="2">CoA transferase</fullName>
    </submittedName>
</protein>
<comment type="caution">
    <text evidence="2">The sequence shown here is derived from an EMBL/GenBank/DDBJ whole genome shotgun (WGS) entry which is preliminary data.</text>
</comment>
<reference evidence="2 3" key="1">
    <citation type="submission" date="2019-03" db="EMBL/GenBank/DDBJ databases">
        <title>Complete Genome Sequence of Paraburkholderia dipogonis ICMP 19430T, a Nitrogen-fixing Symbiont of the South African Invasive Legume Dipogon lignosus in New Zealand.</title>
        <authorList>
            <person name="De Meyer S.E."/>
        </authorList>
    </citation>
    <scope>NUCLEOTIDE SEQUENCE [LARGE SCALE GENOMIC DNA]</scope>
    <source>
        <strain evidence="2 3">ICMP 19430</strain>
    </source>
</reference>
<dbReference type="SUPFAM" id="SSF89796">
    <property type="entry name" value="CoA-transferase family III (CaiB/BaiF)"/>
    <property type="match status" value="1"/>
</dbReference>
<dbReference type="Pfam" id="PF02515">
    <property type="entry name" value="CoA_transf_3"/>
    <property type="match status" value="1"/>
</dbReference>
<dbReference type="Proteomes" id="UP000297385">
    <property type="component" value="Unassembled WGS sequence"/>
</dbReference>
<dbReference type="InterPro" id="IPR023606">
    <property type="entry name" value="CoA-Trfase_III_dom_1_sf"/>
</dbReference>
<name>A0A4Y8MGU1_9BURK</name>
<dbReference type="AlphaFoldDB" id="A0A4Y8MGU1"/>
<dbReference type="RefSeq" id="WP_121311265.1">
    <property type="nucleotide sequence ID" value="NZ_SNVI01000008.1"/>
</dbReference>
<dbReference type="PANTHER" id="PTHR48207:SF3">
    <property type="entry name" value="SUCCINATE--HYDROXYMETHYLGLUTARATE COA-TRANSFERASE"/>
    <property type="match status" value="1"/>
</dbReference>
<dbReference type="InterPro" id="IPR050483">
    <property type="entry name" value="CoA-transferase_III_domain"/>
</dbReference>
<proteinExistence type="predicted"/>
<dbReference type="Gene3D" id="3.30.1540.10">
    <property type="entry name" value="formyl-coa transferase, domain 3"/>
    <property type="match status" value="1"/>
</dbReference>
<keyword evidence="1 2" id="KW-0808">Transferase</keyword>
<sequence length="384" mass="41674">MPTHESLPLSGIRVIEFSHMVMGPTCGMILADLGAEVIKIEPADGDRTRKLPGLGAGFFRTFNRNKKSVVIDIRSEKGLETALELIDSADVVIENFRPGYMPSVSLGYETLAARNAGLIYVSHKGFLPGPYDHRTALDEVVQMMGGLAYMTGPPGKPLRAGSSVNDIMGGMFGVIGVLAALQERHVTGRGQEIQSALFENCVFLSAQHMQQFAMTGEPVPPFPARMSAWSVYDVFALASGEQLFIAAVSDKQWQTLCEVIGAHELADDERLRTNEQRVRLRPELLSKLGDILAQHDKATLSARLEAAGLPYAPINRPEELFDDPHLNASGGLADMTTDTGDVTRVPLLPLLIGNRRLGVQRALPRIGEHTDEILGGLPSSVRSN</sequence>
<dbReference type="GO" id="GO:0008410">
    <property type="term" value="F:CoA-transferase activity"/>
    <property type="evidence" value="ECO:0007669"/>
    <property type="project" value="TreeGrafter"/>
</dbReference>
<evidence type="ECO:0000256" key="1">
    <source>
        <dbReference type="ARBA" id="ARBA00022679"/>
    </source>
</evidence>
<organism evidence="2 3">
    <name type="scientific">Paraburkholderia dipogonis</name>
    <dbReference type="NCBI Taxonomy" id="1211383"/>
    <lineage>
        <taxon>Bacteria</taxon>
        <taxon>Pseudomonadati</taxon>
        <taxon>Pseudomonadota</taxon>
        <taxon>Betaproteobacteria</taxon>
        <taxon>Burkholderiales</taxon>
        <taxon>Burkholderiaceae</taxon>
        <taxon>Paraburkholderia</taxon>
    </lineage>
</organism>
<evidence type="ECO:0000313" key="3">
    <source>
        <dbReference type="Proteomes" id="UP000297385"/>
    </source>
</evidence>
<dbReference type="Gene3D" id="3.40.50.10540">
    <property type="entry name" value="Crotonobetainyl-coa:carnitine coa-transferase, domain 1"/>
    <property type="match status" value="1"/>
</dbReference>
<dbReference type="EMBL" id="SNVI01000008">
    <property type="protein sequence ID" value="TFE36667.1"/>
    <property type="molecule type" value="Genomic_DNA"/>
</dbReference>
<accession>A0A4Y8MGU1</accession>
<evidence type="ECO:0000313" key="2">
    <source>
        <dbReference type="EMBL" id="TFE36667.1"/>
    </source>
</evidence>
<dbReference type="InterPro" id="IPR044855">
    <property type="entry name" value="CoA-Trfase_III_dom3_sf"/>
</dbReference>
<dbReference type="InterPro" id="IPR003673">
    <property type="entry name" value="CoA-Trfase_fam_III"/>
</dbReference>